<dbReference type="Proteomes" id="UP000011996">
    <property type="component" value="Unassembled WGS sequence"/>
</dbReference>
<dbReference type="EMBL" id="ANOF01000097">
    <property type="protein sequence ID" value="EMI26261.1"/>
    <property type="molecule type" value="Genomic_DNA"/>
</dbReference>
<evidence type="ECO:0000313" key="2">
    <source>
        <dbReference type="Proteomes" id="UP000011996"/>
    </source>
</evidence>
<dbReference type="PATRIC" id="fig|1263868.3.peg.3320"/>
<gene>
    <name evidence="1" type="ORF">RESH_03067</name>
</gene>
<protein>
    <submittedName>
        <fullName evidence="1">Uncharacterized protein</fullName>
    </submittedName>
</protein>
<accession>M5S461</accession>
<evidence type="ECO:0000313" key="1">
    <source>
        <dbReference type="EMBL" id="EMI26261.1"/>
    </source>
</evidence>
<reference evidence="1 2" key="1">
    <citation type="journal article" date="2013" name="Mar. Genomics">
        <title>Expression of sulfatases in Rhodopirellula baltica and the diversity of sulfatases in the genus Rhodopirellula.</title>
        <authorList>
            <person name="Wegner C.E."/>
            <person name="Richter-Heitmann T."/>
            <person name="Klindworth A."/>
            <person name="Klockow C."/>
            <person name="Richter M."/>
            <person name="Achstetter T."/>
            <person name="Glockner F.O."/>
            <person name="Harder J."/>
        </authorList>
    </citation>
    <scope>NUCLEOTIDE SEQUENCE [LARGE SCALE GENOMIC DNA]</scope>
    <source>
        <strain evidence="1 2">SH398</strain>
    </source>
</reference>
<name>M5S461_9BACT</name>
<comment type="caution">
    <text evidence="1">The sequence shown here is derived from an EMBL/GenBank/DDBJ whole genome shotgun (WGS) entry which is preliminary data.</text>
</comment>
<sequence>MCRLHRVSDTRGVIVQPCLSTHTDGRIARATEGPNGRTPWGVVGVPRHRPHRLVRRILDASITVQGVWITNLLPQSLLFNLWQDAYQPA</sequence>
<proteinExistence type="predicted"/>
<dbReference type="AlphaFoldDB" id="M5S461"/>
<organism evidence="1 2">
    <name type="scientific">Rhodopirellula europaea SH398</name>
    <dbReference type="NCBI Taxonomy" id="1263868"/>
    <lineage>
        <taxon>Bacteria</taxon>
        <taxon>Pseudomonadati</taxon>
        <taxon>Planctomycetota</taxon>
        <taxon>Planctomycetia</taxon>
        <taxon>Pirellulales</taxon>
        <taxon>Pirellulaceae</taxon>
        <taxon>Rhodopirellula</taxon>
    </lineage>
</organism>